<dbReference type="EMBL" id="UINC01098378">
    <property type="protein sequence ID" value="SVC56852.1"/>
    <property type="molecule type" value="Genomic_DNA"/>
</dbReference>
<dbReference type="AlphaFoldDB" id="A0A382NAQ7"/>
<reference evidence="1" key="1">
    <citation type="submission" date="2018-05" db="EMBL/GenBank/DDBJ databases">
        <authorList>
            <person name="Lanie J.A."/>
            <person name="Ng W.-L."/>
            <person name="Kazmierczak K.M."/>
            <person name="Andrzejewski T.M."/>
            <person name="Davidsen T.M."/>
            <person name="Wayne K.J."/>
            <person name="Tettelin H."/>
            <person name="Glass J.I."/>
            <person name="Rusch D."/>
            <person name="Podicherti R."/>
            <person name="Tsui H.-C.T."/>
            <person name="Winkler M.E."/>
        </authorList>
    </citation>
    <scope>NUCLEOTIDE SEQUENCE</scope>
</reference>
<organism evidence="1">
    <name type="scientific">marine metagenome</name>
    <dbReference type="NCBI Taxonomy" id="408172"/>
    <lineage>
        <taxon>unclassified sequences</taxon>
        <taxon>metagenomes</taxon>
        <taxon>ecological metagenomes</taxon>
    </lineage>
</organism>
<sequence>MVLPHLGSEGLGFGYLGGGHLFLNNTKIVRCHLIALRLGKCIPH</sequence>
<name>A0A382NAQ7_9ZZZZ</name>
<accession>A0A382NAQ7</accession>
<protein>
    <submittedName>
        <fullName evidence="1">Uncharacterized protein</fullName>
    </submittedName>
</protein>
<evidence type="ECO:0000313" key="1">
    <source>
        <dbReference type="EMBL" id="SVC56852.1"/>
    </source>
</evidence>
<gene>
    <name evidence="1" type="ORF">METZ01_LOCUS309706</name>
</gene>
<proteinExistence type="predicted"/>
<feature type="non-terminal residue" evidence="1">
    <location>
        <position position="44"/>
    </location>
</feature>